<sequence>MEPTKKNIKTKRIHSIEDLDGKDLSFHYWGTMKYFIGLIKSSELKAGLILSFYGIIFNFVYQNIDNAKGSFTSFGFAHILAVLWLVSTLISMYYSVRSFIPRIEKNYEKNVFFFGDIISKFGDIKEFSQAFMDVNIDKEKLYDQLGQQIYINAKITAAKFKNVNKSLRYLAISLAILLILIIKYIFYVIF</sequence>
<evidence type="ECO:0000313" key="10">
    <source>
        <dbReference type="EMBL" id="MCI2229699.1"/>
    </source>
</evidence>
<accession>A0A9X1VNC7</accession>
<keyword evidence="4" id="KW-0547">Nucleotide-binding</keyword>
<feature type="transmembrane region" description="Helical" evidence="8">
    <location>
        <begin position="46"/>
        <end position="64"/>
    </location>
</feature>
<keyword evidence="7 8" id="KW-0472">Membrane</keyword>
<dbReference type="Proteomes" id="UP001139369">
    <property type="component" value="Unassembled WGS sequence"/>
</dbReference>
<comment type="caution">
    <text evidence="10">The sequence shown here is derived from an EMBL/GenBank/DDBJ whole genome shotgun (WGS) entry which is preliminary data.</text>
</comment>
<name>A0A9X1VNC7_9FLAO</name>
<keyword evidence="11" id="KW-1185">Reference proteome</keyword>
<protein>
    <submittedName>
        <fullName evidence="10">DUF5706 domain-containing protein</fullName>
    </submittedName>
</protein>
<evidence type="ECO:0000259" key="9">
    <source>
        <dbReference type="Pfam" id="PF18967"/>
    </source>
</evidence>
<reference evidence="10" key="1">
    <citation type="submission" date="2022-02" db="EMBL/GenBank/DDBJ databases">
        <title>Polaribacter sp. MSW13, isolated from seawater.</title>
        <authorList>
            <person name="Kristyanto S."/>
            <person name="Jung J."/>
            <person name="Jeon C.O."/>
        </authorList>
    </citation>
    <scope>NUCLEOTIDE SEQUENCE</scope>
    <source>
        <strain evidence="10">MSW13</strain>
    </source>
</reference>
<keyword evidence="3 8" id="KW-0812">Transmembrane</keyword>
<organism evidence="10 11">
    <name type="scientific">Polaribacter marinus</name>
    <dbReference type="NCBI Taxonomy" id="2916838"/>
    <lineage>
        <taxon>Bacteria</taxon>
        <taxon>Pseudomonadati</taxon>
        <taxon>Bacteroidota</taxon>
        <taxon>Flavobacteriia</taxon>
        <taxon>Flavobacteriales</taxon>
        <taxon>Flavobacteriaceae</taxon>
    </lineage>
</organism>
<dbReference type="GO" id="GO:0005886">
    <property type="term" value="C:plasma membrane"/>
    <property type="evidence" value="ECO:0007669"/>
    <property type="project" value="UniProtKB-SubCell"/>
</dbReference>
<dbReference type="InterPro" id="IPR043760">
    <property type="entry name" value="PycTM_dom"/>
</dbReference>
<keyword evidence="6" id="KW-0051">Antiviral defense</keyword>
<dbReference type="AlphaFoldDB" id="A0A9X1VNC7"/>
<feature type="transmembrane region" description="Helical" evidence="8">
    <location>
        <begin position="169"/>
        <end position="189"/>
    </location>
</feature>
<dbReference type="RefSeq" id="WP_242178822.1">
    <property type="nucleotide sequence ID" value="NZ_JAKQYM010000007.1"/>
</dbReference>
<evidence type="ECO:0000313" key="11">
    <source>
        <dbReference type="Proteomes" id="UP001139369"/>
    </source>
</evidence>
<dbReference type="GO" id="GO:0051607">
    <property type="term" value="P:defense response to virus"/>
    <property type="evidence" value="ECO:0007669"/>
    <property type="project" value="UniProtKB-KW"/>
</dbReference>
<feature type="transmembrane region" description="Helical" evidence="8">
    <location>
        <begin position="76"/>
        <end position="96"/>
    </location>
</feature>
<dbReference type="Pfam" id="PF18967">
    <property type="entry name" value="PycTM"/>
    <property type="match status" value="1"/>
</dbReference>
<feature type="domain" description="Pycsar effector protein" evidence="9">
    <location>
        <begin position="27"/>
        <end position="182"/>
    </location>
</feature>
<gene>
    <name evidence="10" type="ORF">MC378_11025</name>
</gene>
<dbReference type="GO" id="GO:0000166">
    <property type="term" value="F:nucleotide binding"/>
    <property type="evidence" value="ECO:0007669"/>
    <property type="project" value="UniProtKB-KW"/>
</dbReference>
<keyword evidence="5 8" id="KW-1133">Transmembrane helix</keyword>
<keyword evidence="2" id="KW-1003">Cell membrane</keyword>
<dbReference type="EMBL" id="JAKQYM010000007">
    <property type="protein sequence ID" value="MCI2229699.1"/>
    <property type="molecule type" value="Genomic_DNA"/>
</dbReference>
<evidence type="ECO:0000256" key="7">
    <source>
        <dbReference type="ARBA" id="ARBA00023136"/>
    </source>
</evidence>
<evidence type="ECO:0000256" key="3">
    <source>
        <dbReference type="ARBA" id="ARBA00022692"/>
    </source>
</evidence>
<comment type="subcellular location">
    <subcellularLocation>
        <location evidence="1">Cell membrane</location>
    </subcellularLocation>
</comment>
<evidence type="ECO:0000256" key="2">
    <source>
        <dbReference type="ARBA" id="ARBA00022475"/>
    </source>
</evidence>
<evidence type="ECO:0000256" key="5">
    <source>
        <dbReference type="ARBA" id="ARBA00022989"/>
    </source>
</evidence>
<proteinExistence type="predicted"/>
<evidence type="ECO:0000256" key="1">
    <source>
        <dbReference type="ARBA" id="ARBA00004236"/>
    </source>
</evidence>
<evidence type="ECO:0000256" key="8">
    <source>
        <dbReference type="SAM" id="Phobius"/>
    </source>
</evidence>
<evidence type="ECO:0000256" key="6">
    <source>
        <dbReference type="ARBA" id="ARBA00023118"/>
    </source>
</evidence>
<evidence type="ECO:0000256" key="4">
    <source>
        <dbReference type="ARBA" id="ARBA00022741"/>
    </source>
</evidence>